<dbReference type="Pfam" id="PF14333">
    <property type="entry name" value="DUF4389"/>
    <property type="match status" value="2"/>
</dbReference>
<name>A0A934QPK9_9PSEU</name>
<evidence type="ECO:0000313" key="3">
    <source>
        <dbReference type="Proteomes" id="UP000635245"/>
    </source>
</evidence>
<keyword evidence="1" id="KW-0812">Transmembrane</keyword>
<sequence>MTGVEHHEPYPVRVEAALDPALSRWLWLVKWLLAIPHYILLALLWIAFVVLTVVAFFAILITGSYPRPIFDFNVGVLRWSWRVHYYTYAALGTDRYPPFTLADEPGYPARLDIDYPERLSRGLVLIKWWLLAIPQYFVVGVFVGGGLWFASSYSQNSGYQWAAGGLVGILVFIAGVVLLFTGRYPRPVFDFVLGMDRWVVRVAAYAGLMTDRYPPFRLDLGGQDPGGPVYAHAPEPVTPPLGHPGWTPGRIVSVVLGGILVLTSMGLLTGGGALLWADRNDRDADGFLGFSHTLDTGGYALVSERIGLSDTDTDWVAVAGLAGDVRVRVTGTDPADDVFVGIARSGDAQRYLSGVRYSTVTDPEQPTLTQHGGGAPPARPGAEDIWVAEAGGRGTQTVYWPSRSGTWTVVAMNANGSPGVDVRVDAGAKAPALTWIAVGLLALGVVLLAGGVALVAIPVQRASRTPGPPRPESADRS</sequence>
<keyword evidence="3" id="KW-1185">Reference proteome</keyword>
<proteinExistence type="predicted"/>
<feature type="transmembrane region" description="Helical" evidence="1">
    <location>
        <begin position="251"/>
        <end position="277"/>
    </location>
</feature>
<gene>
    <name evidence="2" type="ORF">JHE00_02460</name>
</gene>
<dbReference type="RefSeq" id="WP_200314285.1">
    <property type="nucleotide sequence ID" value="NZ_JAENJH010000001.1"/>
</dbReference>
<keyword evidence="1" id="KW-0472">Membrane</keyword>
<evidence type="ECO:0000313" key="2">
    <source>
        <dbReference type="EMBL" id="MBK1783173.1"/>
    </source>
</evidence>
<evidence type="ECO:0000256" key="1">
    <source>
        <dbReference type="SAM" id="Phobius"/>
    </source>
</evidence>
<dbReference type="InterPro" id="IPR025498">
    <property type="entry name" value="DUF4389"/>
</dbReference>
<dbReference type="EMBL" id="JAENJH010000001">
    <property type="protein sequence ID" value="MBK1783173.1"/>
    <property type="molecule type" value="Genomic_DNA"/>
</dbReference>
<feature type="transmembrane region" description="Helical" evidence="1">
    <location>
        <begin position="35"/>
        <end position="61"/>
    </location>
</feature>
<dbReference type="AlphaFoldDB" id="A0A934QPK9"/>
<feature type="transmembrane region" description="Helical" evidence="1">
    <location>
        <begin position="128"/>
        <end position="149"/>
    </location>
</feature>
<reference evidence="2" key="1">
    <citation type="submission" date="2020-12" db="EMBL/GenBank/DDBJ databases">
        <title>Prauserella sp. ASG 168, a novel actinomycete isolated from cave rock.</title>
        <authorList>
            <person name="Suriyachadkun C."/>
        </authorList>
    </citation>
    <scope>NUCLEOTIDE SEQUENCE</scope>
    <source>
        <strain evidence="2">ASG 168</strain>
    </source>
</reference>
<dbReference type="Proteomes" id="UP000635245">
    <property type="component" value="Unassembled WGS sequence"/>
</dbReference>
<organism evidence="2 3">
    <name type="scientific">Prauserella cavernicola</name>
    <dbReference type="NCBI Taxonomy" id="2800127"/>
    <lineage>
        <taxon>Bacteria</taxon>
        <taxon>Bacillati</taxon>
        <taxon>Actinomycetota</taxon>
        <taxon>Actinomycetes</taxon>
        <taxon>Pseudonocardiales</taxon>
        <taxon>Pseudonocardiaceae</taxon>
        <taxon>Prauserella</taxon>
    </lineage>
</organism>
<accession>A0A934QPK9</accession>
<protein>
    <submittedName>
        <fullName evidence="2">DUF4389 domain-containing protein</fullName>
    </submittedName>
</protein>
<feature type="transmembrane region" description="Helical" evidence="1">
    <location>
        <begin position="432"/>
        <end position="457"/>
    </location>
</feature>
<keyword evidence="1" id="KW-1133">Transmembrane helix</keyword>
<feature type="transmembrane region" description="Helical" evidence="1">
    <location>
        <begin position="161"/>
        <end position="181"/>
    </location>
</feature>
<comment type="caution">
    <text evidence="2">The sequence shown here is derived from an EMBL/GenBank/DDBJ whole genome shotgun (WGS) entry which is preliminary data.</text>
</comment>